<protein>
    <submittedName>
        <fullName evidence="1">Uncharacterized protein</fullName>
    </submittedName>
</protein>
<evidence type="ECO:0000313" key="1">
    <source>
        <dbReference type="EMBL" id="KOG89825.1"/>
    </source>
</evidence>
<comment type="caution">
    <text evidence="1">The sequence shown here is derived from an EMBL/GenBank/DDBJ whole genome shotgun (WGS) entry which is preliminary data.</text>
</comment>
<dbReference type="Proteomes" id="UP000037020">
    <property type="component" value="Unassembled WGS sequence"/>
</dbReference>
<organism evidence="1 2">
    <name type="scientific">Streptomyces varsoviensis</name>
    <dbReference type="NCBI Taxonomy" id="67373"/>
    <lineage>
        <taxon>Bacteria</taxon>
        <taxon>Bacillati</taxon>
        <taxon>Actinomycetota</taxon>
        <taxon>Actinomycetes</taxon>
        <taxon>Kitasatosporales</taxon>
        <taxon>Streptomycetaceae</taxon>
        <taxon>Streptomyces</taxon>
    </lineage>
</organism>
<reference evidence="1 2" key="1">
    <citation type="submission" date="2015-07" db="EMBL/GenBank/DDBJ databases">
        <authorList>
            <person name="Ju K.-S."/>
            <person name="Doroghazi J.R."/>
            <person name="Metcalf W.W."/>
        </authorList>
    </citation>
    <scope>NUCLEOTIDE SEQUENCE [LARGE SCALE GENOMIC DNA]</scope>
    <source>
        <strain evidence="1 2">NRRL B-3589</strain>
    </source>
</reference>
<accession>A0ABR5J8U9</accession>
<proteinExistence type="predicted"/>
<evidence type="ECO:0000313" key="2">
    <source>
        <dbReference type="Proteomes" id="UP000037020"/>
    </source>
</evidence>
<keyword evidence="2" id="KW-1185">Reference proteome</keyword>
<dbReference type="EMBL" id="LGUT01001015">
    <property type="protein sequence ID" value="KOG89825.1"/>
    <property type="molecule type" value="Genomic_DNA"/>
</dbReference>
<name>A0ABR5J8U9_9ACTN</name>
<sequence>MEPETRSEAREALAGLVRWESPLRGLIQTASRYDQHARNSDIHSRIHSDNSVTLDRRAVRSVLERCLSGVLDVKELPEWAFAVHMADGIDIGVAIDVGDGGSDEAELDLLAQFLFEVSSPELFEPVTADVCRRWLG</sequence>
<gene>
    <name evidence="1" type="ORF">ADK38_12105</name>
</gene>
<feature type="non-terminal residue" evidence="1">
    <location>
        <position position="136"/>
    </location>
</feature>